<dbReference type="PANTHER" id="PTHR11017:SF587">
    <property type="entry name" value="NB-ARC DOMAIN PROTEIN"/>
    <property type="match status" value="1"/>
</dbReference>
<dbReference type="GO" id="GO:0006952">
    <property type="term" value="P:defense response"/>
    <property type="evidence" value="ECO:0007669"/>
    <property type="project" value="InterPro"/>
</dbReference>
<dbReference type="Gene3D" id="3.80.10.10">
    <property type="entry name" value="Ribonuclease Inhibitor"/>
    <property type="match status" value="1"/>
</dbReference>
<organism evidence="1 2">
    <name type="scientific">Canavalia gladiata</name>
    <name type="common">Sword bean</name>
    <name type="synonym">Dolichos gladiatus</name>
    <dbReference type="NCBI Taxonomy" id="3824"/>
    <lineage>
        <taxon>Eukaryota</taxon>
        <taxon>Viridiplantae</taxon>
        <taxon>Streptophyta</taxon>
        <taxon>Embryophyta</taxon>
        <taxon>Tracheophyta</taxon>
        <taxon>Spermatophyta</taxon>
        <taxon>Magnoliopsida</taxon>
        <taxon>eudicotyledons</taxon>
        <taxon>Gunneridae</taxon>
        <taxon>Pentapetalae</taxon>
        <taxon>rosids</taxon>
        <taxon>fabids</taxon>
        <taxon>Fabales</taxon>
        <taxon>Fabaceae</taxon>
        <taxon>Papilionoideae</taxon>
        <taxon>50 kb inversion clade</taxon>
        <taxon>NPAAA clade</taxon>
        <taxon>indigoferoid/millettioid clade</taxon>
        <taxon>Phaseoleae</taxon>
        <taxon>Canavalia</taxon>
    </lineage>
</organism>
<dbReference type="Proteomes" id="UP001367508">
    <property type="component" value="Unassembled WGS sequence"/>
</dbReference>
<dbReference type="EMBL" id="JAYMYQ010000010">
    <property type="protein sequence ID" value="KAK7307125.1"/>
    <property type="molecule type" value="Genomic_DNA"/>
</dbReference>
<protein>
    <submittedName>
        <fullName evidence="1">Uncharacterized protein</fullName>
    </submittedName>
</protein>
<dbReference type="InterPro" id="IPR032675">
    <property type="entry name" value="LRR_dom_sf"/>
</dbReference>
<comment type="caution">
    <text evidence="1">The sequence shown here is derived from an EMBL/GenBank/DDBJ whole genome shotgun (WGS) entry which is preliminary data.</text>
</comment>
<reference evidence="1 2" key="1">
    <citation type="submission" date="2024-01" db="EMBL/GenBank/DDBJ databases">
        <title>The genomes of 5 underutilized Papilionoideae crops provide insights into root nodulation and disease resistanc.</title>
        <authorList>
            <person name="Jiang F."/>
        </authorList>
    </citation>
    <scope>NUCLEOTIDE SEQUENCE [LARGE SCALE GENOMIC DNA]</scope>
    <source>
        <strain evidence="1">LVBAO_FW01</strain>
        <tissue evidence="1">Leaves</tissue>
    </source>
</reference>
<sequence>MLKGHEEALKEIKEHLVEMVRVLRIPIWFDHMAKRGIPVFKARWKRKVIVIILDVSGMELICTCPLMVNVYLVDDTVSSLLWRIMCCSFAGEFMCTKQETNMEDIEFEIPDPISLEIRQPRPLVPITEEDELRNRIASSNLPAIFRDLLKKKEEDKDVLIREIVKHEAPGQVGKRSKLWYYGCLNGAIIPARILSRESCDNQFTQKSSCTGKAIFQRFEHLTYMTISYCAATKFPDVSGANNLRELRLDKCMKLVAVHESIGHLPNLVYLRAPECSKLIRLAQFPDIVGKFSKLERLKCTGNQFVSLLAHIKESIYLTSLDVIRCKKLKNIPELPSSIQKIDARLCNSLSRKTARMLWSQKVDDVTADSYGEDWQGVGLHLFIEGEQYHKFIVAEDHVLLCELRVLFSDEEWEGLDACIEQDWKTIKIDCETDLSLHCWGVYMYKEETNMENIEFKIPDPCSS</sequence>
<gene>
    <name evidence="1" type="ORF">VNO77_39920</name>
</gene>
<keyword evidence="2" id="KW-1185">Reference proteome</keyword>
<name>A0AAN9JXB3_CANGL</name>
<proteinExistence type="predicted"/>
<dbReference type="SUPFAM" id="SSF52058">
    <property type="entry name" value="L domain-like"/>
    <property type="match status" value="1"/>
</dbReference>
<dbReference type="InterPro" id="IPR044974">
    <property type="entry name" value="Disease_R_plants"/>
</dbReference>
<accession>A0AAN9JXB3</accession>
<evidence type="ECO:0000313" key="1">
    <source>
        <dbReference type="EMBL" id="KAK7307125.1"/>
    </source>
</evidence>
<dbReference type="PANTHER" id="PTHR11017">
    <property type="entry name" value="LEUCINE-RICH REPEAT-CONTAINING PROTEIN"/>
    <property type="match status" value="1"/>
</dbReference>
<evidence type="ECO:0000313" key="2">
    <source>
        <dbReference type="Proteomes" id="UP001367508"/>
    </source>
</evidence>
<dbReference type="AlphaFoldDB" id="A0AAN9JXB3"/>